<dbReference type="Pfam" id="PF13145">
    <property type="entry name" value="Rotamase_2"/>
    <property type="match status" value="1"/>
</dbReference>
<dbReference type="RefSeq" id="WP_150939108.1">
    <property type="nucleotide sequence ID" value="NZ_WAAT01000044.1"/>
</dbReference>
<comment type="caution">
    <text evidence="2">The sequence shown here is derived from an EMBL/GenBank/DDBJ whole genome shotgun (WGS) entry which is preliminary data.</text>
</comment>
<keyword evidence="2" id="KW-0413">Isomerase</keyword>
<sequence length="285" mass="32815">MTKFYKHPIVHIIVFGLLLATILILVFGAKLPSQDDKRIIIGDDDFAHILASWEKTWQRQPTKAEFRKVLKSYVRDQVIYHEAKSQKLDENNGTVKRALITQMNMLAETQGTSEGITEADLKAYYELRKDKYLKPAEIAFSQIYFKANSHSNKSIEKIKNLLNVKQTLPNHVSDVGDLTMLDSSYDNTPAEHIDNTLGENFSSKLLELPLKSWQGPIISAYGKHLVYVNQITPEAPKQLEAVKTELIRELKYEVKEASKDQFFTELMQQYEIIYTGELKKLVYEK</sequence>
<organism evidence="2 3">
    <name type="scientific">Pseudotamlana haliotis</name>
    <dbReference type="NCBI Taxonomy" id="2614804"/>
    <lineage>
        <taxon>Bacteria</taxon>
        <taxon>Pseudomonadati</taxon>
        <taxon>Bacteroidota</taxon>
        <taxon>Flavobacteriia</taxon>
        <taxon>Flavobacteriales</taxon>
        <taxon>Flavobacteriaceae</taxon>
        <taxon>Pseudotamlana</taxon>
    </lineage>
</organism>
<dbReference type="PANTHER" id="PTHR47245:SF2">
    <property type="entry name" value="PEPTIDYL-PROLYL CIS-TRANS ISOMERASE HP_0175-RELATED"/>
    <property type="match status" value="1"/>
</dbReference>
<keyword evidence="3" id="KW-1185">Reference proteome</keyword>
<dbReference type="GO" id="GO:0003755">
    <property type="term" value="F:peptidyl-prolyl cis-trans isomerase activity"/>
    <property type="evidence" value="ECO:0007669"/>
    <property type="project" value="InterPro"/>
</dbReference>
<evidence type="ECO:0000313" key="2">
    <source>
        <dbReference type="EMBL" id="KAB1067790.1"/>
    </source>
</evidence>
<evidence type="ECO:0000313" key="3">
    <source>
        <dbReference type="Proteomes" id="UP000441333"/>
    </source>
</evidence>
<dbReference type="InterPro" id="IPR000297">
    <property type="entry name" value="PPIase_PpiC"/>
</dbReference>
<dbReference type="EMBL" id="WAAT01000044">
    <property type="protein sequence ID" value="KAB1067790.1"/>
    <property type="molecule type" value="Genomic_DNA"/>
</dbReference>
<accession>A0A6N6MB52</accession>
<dbReference type="AlphaFoldDB" id="A0A6N6MB52"/>
<dbReference type="SUPFAM" id="SSF109998">
    <property type="entry name" value="Triger factor/SurA peptide-binding domain-like"/>
    <property type="match status" value="1"/>
</dbReference>
<dbReference type="InterPro" id="IPR050245">
    <property type="entry name" value="PrsA_foldase"/>
</dbReference>
<gene>
    <name evidence="2" type="ORF">F6U93_09305</name>
</gene>
<name>A0A6N6MB52_9FLAO</name>
<protein>
    <submittedName>
        <fullName evidence="2">Peptidyl-prolyl cis-trans isomerase</fullName>
    </submittedName>
</protein>
<evidence type="ECO:0000259" key="1">
    <source>
        <dbReference type="Pfam" id="PF13145"/>
    </source>
</evidence>
<feature type="domain" description="PpiC" evidence="1">
    <location>
        <begin position="116"/>
        <end position="243"/>
    </location>
</feature>
<dbReference type="PANTHER" id="PTHR47245">
    <property type="entry name" value="PEPTIDYLPROLYL ISOMERASE"/>
    <property type="match status" value="1"/>
</dbReference>
<reference evidence="2 3" key="1">
    <citation type="submission" date="2019-09" db="EMBL/GenBank/DDBJ databases">
        <authorList>
            <person name="Cao W.R."/>
        </authorList>
    </citation>
    <scope>NUCLEOTIDE SEQUENCE [LARGE SCALE GENOMIC DNA]</scope>
    <source>
        <strain evidence="2 3">B1N29</strain>
    </source>
</reference>
<proteinExistence type="predicted"/>
<dbReference type="Proteomes" id="UP000441333">
    <property type="component" value="Unassembled WGS sequence"/>
</dbReference>
<dbReference type="InterPro" id="IPR027304">
    <property type="entry name" value="Trigger_fact/SurA_dom_sf"/>
</dbReference>